<accession>A0A1H3MKA7</accession>
<protein>
    <submittedName>
        <fullName evidence="6">Tim44-like domain-containing protein</fullName>
    </submittedName>
</protein>
<dbReference type="SMART" id="SM00978">
    <property type="entry name" value="Tim44"/>
    <property type="match status" value="1"/>
</dbReference>
<dbReference type="InterPro" id="IPR032710">
    <property type="entry name" value="NTF2-like_dom_sf"/>
</dbReference>
<keyword evidence="3" id="KW-0809">Transit peptide</keyword>
<dbReference type="Pfam" id="PF04280">
    <property type="entry name" value="Tim44"/>
    <property type="match status" value="1"/>
</dbReference>
<gene>
    <name evidence="6" type="ORF">SAMN05444486_103671</name>
</gene>
<dbReference type="AlphaFoldDB" id="A0A1H3MKA7"/>
<feature type="domain" description="Tim44-like" evidence="5">
    <location>
        <begin position="70"/>
        <end position="218"/>
    </location>
</feature>
<dbReference type="STRING" id="576131.SAMN05444486_103671"/>
<dbReference type="InterPro" id="IPR007379">
    <property type="entry name" value="Tim44-like_dom"/>
</dbReference>
<sequence length="218" mass="24056">MNLPILQLLVLAGIAIFLILRLRSVLGTRDGFEAPNVPPAGLDERKRKFEVIEGGPDQDITDHAEEGSDTAKALANMKQREPSFEVGGFLSGARSAYEFILMGFERGELAEIKPYISDEVYEVFAQVVEAREKKGLKVEAEFIGVREVSIHSAEFHAASGTAEIAMKFIGELTSVVRDETGEIVEGKEGKVKTQKDIWTFEREMGVNDPNWILVATGE</sequence>
<comment type="similarity">
    <text evidence="2">Belongs to the Tim44 family.</text>
</comment>
<dbReference type="GO" id="GO:0051087">
    <property type="term" value="F:protein-folding chaperone binding"/>
    <property type="evidence" value="ECO:0007669"/>
    <property type="project" value="TreeGrafter"/>
</dbReference>
<dbReference type="OrthoDB" id="9798618at2"/>
<organism evidence="6 7">
    <name type="scientific">Lentibacter algarum</name>
    <dbReference type="NCBI Taxonomy" id="576131"/>
    <lineage>
        <taxon>Bacteria</taxon>
        <taxon>Pseudomonadati</taxon>
        <taxon>Pseudomonadota</taxon>
        <taxon>Alphaproteobacteria</taxon>
        <taxon>Rhodobacterales</taxon>
        <taxon>Roseobacteraceae</taxon>
        <taxon>Lentibacter</taxon>
    </lineage>
</organism>
<comment type="subcellular location">
    <subcellularLocation>
        <location evidence="1">Membrane</location>
    </subcellularLocation>
</comment>
<dbReference type="InterPro" id="IPR039544">
    <property type="entry name" value="Tim44-like"/>
</dbReference>
<evidence type="ECO:0000313" key="7">
    <source>
        <dbReference type="Proteomes" id="UP000199026"/>
    </source>
</evidence>
<dbReference type="PANTHER" id="PTHR10721:SF1">
    <property type="entry name" value="MITOCHONDRIAL IMPORT INNER MEMBRANE TRANSLOCASE SUBUNIT TIM44"/>
    <property type="match status" value="1"/>
</dbReference>
<dbReference type="GO" id="GO:0030150">
    <property type="term" value="P:protein import into mitochondrial matrix"/>
    <property type="evidence" value="ECO:0007669"/>
    <property type="project" value="TreeGrafter"/>
</dbReference>
<dbReference type="PANTHER" id="PTHR10721">
    <property type="entry name" value="MITOCHONDRIAL IMPORT INNER MEMBRANE TRANSLOCASE SUBUNIT TIM44"/>
    <property type="match status" value="1"/>
</dbReference>
<reference evidence="6 7" key="1">
    <citation type="submission" date="2016-10" db="EMBL/GenBank/DDBJ databases">
        <authorList>
            <person name="de Groot N.N."/>
        </authorList>
    </citation>
    <scope>NUCLEOTIDE SEQUENCE [LARGE SCALE GENOMIC DNA]</scope>
    <source>
        <strain evidence="6 7">DSM 24677</strain>
    </source>
</reference>
<dbReference type="InterPro" id="IPR016985">
    <property type="entry name" value="UCP031890_Tim44-rel"/>
</dbReference>
<keyword evidence="4" id="KW-0472">Membrane</keyword>
<dbReference type="RefSeq" id="WP_089893499.1">
    <property type="nucleotide sequence ID" value="NZ_CALJFH010000020.1"/>
</dbReference>
<proteinExistence type="inferred from homology"/>
<dbReference type="Gene3D" id="3.10.450.240">
    <property type="match status" value="1"/>
</dbReference>
<evidence type="ECO:0000259" key="5">
    <source>
        <dbReference type="SMART" id="SM00978"/>
    </source>
</evidence>
<evidence type="ECO:0000256" key="1">
    <source>
        <dbReference type="ARBA" id="ARBA00004370"/>
    </source>
</evidence>
<evidence type="ECO:0000256" key="3">
    <source>
        <dbReference type="ARBA" id="ARBA00022946"/>
    </source>
</evidence>
<name>A0A1H3MKA7_9RHOB</name>
<dbReference type="EMBL" id="FNPR01000003">
    <property type="protein sequence ID" value="SDY77142.1"/>
    <property type="molecule type" value="Genomic_DNA"/>
</dbReference>
<dbReference type="PIRSF" id="PIRSF031890">
    <property type="entry name" value="UCP031890_transporter_Tim44"/>
    <property type="match status" value="1"/>
</dbReference>
<evidence type="ECO:0000256" key="2">
    <source>
        <dbReference type="ARBA" id="ARBA00009597"/>
    </source>
</evidence>
<keyword evidence="7" id="KW-1185">Reference proteome</keyword>
<dbReference type="GO" id="GO:0016020">
    <property type="term" value="C:membrane"/>
    <property type="evidence" value="ECO:0007669"/>
    <property type="project" value="UniProtKB-SubCell"/>
</dbReference>
<evidence type="ECO:0000313" key="6">
    <source>
        <dbReference type="EMBL" id="SDY77142.1"/>
    </source>
</evidence>
<dbReference type="NCBIfam" id="NF033779">
    <property type="entry name" value="Tim44_TimA_adap"/>
    <property type="match status" value="1"/>
</dbReference>
<dbReference type="GeneID" id="78125613"/>
<evidence type="ECO:0000256" key="4">
    <source>
        <dbReference type="ARBA" id="ARBA00023136"/>
    </source>
</evidence>
<dbReference type="SUPFAM" id="SSF54427">
    <property type="entry name" value="NTF2-like"/>
    <property type="match status" value="1"/>
</dbReference>
<dbReference type="Proteomes" id="UP000199026">
    <property type="component" value="Unassembled WGS sequence"/>
</dbReference>